<dbReference type="EMBL" id="JASCZI010123135">
    <property type="protein sequence ID" value="MED6165124.1"/>
    <property type="molecule type" value="Genomic_DNA"/>
</dbReference>
<organism evidence="1 2">
    <name type="scientific">Stylosanthes scabra</name>
    <dbReference type="NCBI Taxonomy" id="79078"/>
    <lineage>
        <taxon>Eukaryota</taxon>
        <taxon>Viridiplantae</taxon>
        <taxon>Streptophyta</taxon>
        <taxon>Embryophyta</taxon>
        <taxon>Tracheophyta</taxon>
        <taxon>Spermatophyta</taxon>
        <taxon>Magnoliopsida</taxon>
        <taxon>eudicotyledons</taxon>
        <taxon>Gunneridae</taxon>
        <taxon>Pentapetalae</taxon>
        <taxon>rosids</taxon>
        <taxon>fabids</taxon>
        <taxon>Fabales</taxon>
        <taxon>Fabaceae</taxon>
        <taxon>Papilionoideae</taxon>
        <taxon>50 kb inversion clade</taxon>
        <taxon>dalbergioids sensu lato</taxon>
        <taxon>Dalbergieae</taxon>
        <taxon>Pterocarpus clade</taxon>
        <taxon>Stylosanthes</taxon>
    </lineage>
</organism>
<comment type="caution">
    <text evidence="1">The sequence shown here is derived from an EMBL/GenBank/DDBJ whole genome shotgun (WGS) entry which is preliminary data.</text>
</comment>
<gene>
    <name evidence="1" type="ORF">PIB30_096612</name>
</gene>
<reference evidence="1 2" key="1">
    <citation type="journal article" date="2023" name="Plants (Basel)">
        <title>Bridging the Gap: Combining Genomics and Transcriptomics Approaches to Understand Stylosanthes scabra, an Orphan Legume from the Brazilian Caatinga.</title>
        <authorList>
            <person name="Ferreira-Neto J.R.C."/>
            <person name="da Silva M.D."/>
            <person name="Binneck E."/>
            <person name="de Melo N.F."/>
            <person name="da Silva R.H."/>
            <person name="de Melo A.L.T.M."/>
            <person name="Pandolfi V."/>
            <person name="Bustamante F.O."/>
            <person name="Brasileiro-Vidal A.C."/>
            <person name="Benko-Iseppon A.M."/>
        </authorList>
    </citation>
    <scope>NUCLEOTIDE SEQUENCE [LARGE SCALE GENOMIC DNA]</scope>
    <source>
        <tissue evidence="1">Leaves</tissue>
    </source>
</reference>
<proteinExistence type="predicted"/>
<keyword evidence="2" id="KW-1185">Reference proteome</keyword>
<evidence type="ECO:0000313" key="1">
    <source>
        <dbReference type="EMBL" id="MED6165124.1"/>
    </source>
</evidence>
<sequence>MVWEFCSNFSANHQTHVFLRGRQIPFTEDDIRRFLGIDINLPPPGENDMFLTRVAARKNGELDMDLVYQKLIIANIDPKQHGTTFDMNHAMLIYVCRDVPARDGTNEKEIGTNDGRRCLWYFWEIVI</sequence>
<accession>A0ABU6UVM3</accession>
<evidence type="ECO:0000313" key="2">
    <source>
        <dbReference type="Proteomes" id="UP001341840"/>
    </source>
</evidence>
<name>A0ABU6UVM3_9FABA</name>
<protein>
    <submittedName>
        <fullName evidence="1">Uncharacterized protein</fullName>
    </submittedName>
</protein>
<dbReference type="Proteomes" id="UP001341840">
    <property type="component" value="Unassembled WGS sequence"/>
</dbReference>